<dbReference type="GO" id="GO:0003954">
    <property type="term" value="F:NADH dehydrogenase activity"/>
    <property type="evidence" value="ECO:0007669"/>
    <property type="project" value="TreeGrafter"/>
</dbReference>
<gene>
    <name evidence="15" type="primary">ND1</name>
</gene>
<dbReference type="InterPro" id="IPR018086">
    <property type="entry name" value="NADH_UbQ_OxRdtase_su1_CS"/>
</dbReference>
<keyword evidence="6 12" id="KW-0812">Transmembrane</keyword>
<feature type="transmembrane region" description="Helical" evidence="14">
    <location>
        <begin position="289"/>
        <end position="310"/>
    </location>
</feature>
<accession>A0A0U1WH45</accession>
<keyword evidence="10 13" id="KW-0496">Mitochondrion</keyword>
<dbReference type="Pfam" id="PF00146">
    <property type="entry name" value="NADHdh"/>
    <property type="match status" value="1"/>
</dbReference>
<feature type="transmembrane region" description="Helical" evidence="14">
    <location>
        <begin position="259"/>
        <end position="277"/>
    </location>
</feature>
<comment type="function">
    <text evidence="1">Core subunit of the mitochondrial membrane respiratory chain NADH dehydrogenase (Complex I) that is believed to belong to the minimal assembly required for catalysis. Complex I functions in the transfer of electrons from NADH to the respiratory chain. The immediate electron acceptor for the enzyme is believed to be ubiquinone.</text>
</comment>
<dbReference type="HAMAP" id="MF_01350">
    <property type="entry name" value="NDH1_NuoH"/>
    <property type="match status" value="1"/>
</dbReference>
<proteinExistence type="inferred from homology"/>
<dbReference type="PROSITE" id="PS00668">
    <property type="entry name" value="COMPLEX1_ND1_2"/>
    <property type="match status" value="1"/>
</dbReference>
<feature type="transmembrane region" description="Helical" evidence="14">
    <location>
        <begin position="228"/>
        <end position="247"/>
    </location>
</feature>
<geneLocation type="mitochondrion" evidence="15"/>
<dbReference type="GO" id="GO:0005743">
    <property type="term" value="C:mitochondrial inner membrane"/>
    <property type="evidence" value="ECO:0007669"/>
    <property type="project" value="UniProtKB-SubCell"/>
</dbReference>
<sequence>MKQLMLYFLNNLLMFLMVIIMIMISVAFLTLFERKILSYMHYRKGPNKVGLWGLTQPFNDALKLLSKEFFTPMKSNYIFYMLSPFIMLMLILSLWMIYPFKMNLINWNINSLYLLSLISMGVYSLMLTGWSSNSYFAMLGSIRSIAQSISYEVIFSISFLTFMYMISSLNIYNIIIYQKYLWMFMMIWPISLILLMSMLAELNRTPFDLSEGESELVSGFNIEYSSHGFVLIFLSEYASIMFLMFLFNMMNFCTNLMNFSFYMMSILLMFLIIWTRITLPRMRYDLLMFYCWMFILPIMLILMMIYIIMFKTPLFMINLL</sequence>
<comment type="similarity">
    <text evidence="3 12">Belongs to the complex I subunit 1 family.</text>
</comment>
<evidence type="ECO:0000256" key="10">
    <source>
        <dbReference type="ARBA" id="ARBA00023128"/>
    </source>
</evidence>
<dbReference type="EMBL" id="KJ412475">
    <property type="protein sequence ID" value="AHX97854.1"/>
    <property type="molecule type" value="Genomic_DNA"/>
</dbReference>
<keyword evidence="9 13" id="KW-0830">Ubiquinone</keyword>
<evidence type="ECO:0000256" key="4">
    <source>
        <dbReference type="ARBA" id="ARBA00021009"/>
    </source>
</evidence>
<evidence type="ECO:0000256" key="2">
    <source>
        <dbReference type="ARBA" id="ARBA00004448"/>
    </source>
</evidence>
<organism evidence="15">
    <name type="scientific">Phaenocarpa sp. QL-2014</name>
    <dbReference type="NCBI Taxonomy" id="1491723"/>
    <lineage>
        <taxon>Eukaryota</taxon>
        <taxon>Metazoa</taxon>
        <taxon>Ecdysozoa</taxon>
        <taxon>Arthropoda</taxon>
        <taxon>Hexapoda</taxon>
        <taxon>Insecta</taxon>
        <taxon>Pterygota</taxon>
        <taxon>Neoptera</taxon>
        <taxon>Endopterygota</taxon>
        <taxon>Hymenoptera</taxon>
        <taxon>Apocrita</taxon>
        <taxon>Ichneumonoidea</taxon>
        <taxon>Braconidae</taxon>
        <taxon>Alysiinae</taxon>
        <taxon>Phaenocarpa</taxon>
    </lineage>
</organism>
<evidence type="ECO:0000256" key="12">
    <source>
        <dbReference type="RuleBase" id="RU000471"/>
    </source>
</evidence>
<keyword evidence="8 14" id="KW-1133">Transmembrane helix</keyword>
<evidence type="ECO:0000256" key="6">
    <source>
        <dbReference type="ARBA" id="ARBA00022692"/>
    </source>
</evidence>
<feature type="transmembrane region" description="Helical" evidence="14">
    <location>
        <begin position="151"/>
        <end position="175"/>
    </location>
</feature>
<feature type="transmembrane region" description="Helical" evidence="14">
    <location>
        <begin position="110"/>
        <end position="130"/>
    </location>
</feature>
<evidence type="ECO:0000256" key="9">
    <source>
        <dbReference type="ARBA" id="ARBA00023075"/>
    </source>
</evidence>
<keyword evidence="11 14" id="KW-0472">Membrane</keyword>
<evidence type="ECO:0000256" key="11">
    <source>
        <dbReference type="ARBA" id="ARBA00023136"/>
    </source>
</evidence>
<evidence type="ECO:0000256" key="14">
    <source>
        <dbReference type="SAM" id="Phobius"/>
    </source>
</evidence>
<evidence type="ECO:0000256" key="3">
    <source>
        <dbReference type="ARBA" id="ARBA00010535"/>
    </source>
</evidence>
<evidence type="ECO:0000256" key="7">
    <source>
        <dbReference type="ARBA" id="ARBA00022792"/>
    </source>
</evidence>
<keyword evidence="5" id="KW-0813">Transport</keyword>
<feature type="transmembrane region" description="Helical" evidence="14">
    <location>
        <begin position="77"/>
        <end position="98"/>
    </location>
</feature>
<comment type="subcellular location">
    <subcellularLocation>
        <location evidence="2 12">Mitochondrion inner membrane</location>
        <topology evidence="2 12">Multi-pass membrane protein</topology>
    </subcellularLocation>
</comment>
<protein>
    <recommendedName>
        <fullName evidence="4 13">NADH-ubiquinone oxidoreductase chain 1</fullName>
        <ecNumber evidence="13">7.1.1.2</ecNumber>
    </recommendedName>
</protein>
<evidence type="ECO:0000256" key="5">
    <source>
        <dbReference type="ARBA" id="ARBA00022448"/>
    </source>
</evidence>
<dbReference type="PANTHER" id="PTHR11432:SF3">
    <property type="entry name" value="NADH-UBIQUINONE OXIDOREDUCTASE CHAIN 1"/>
    <property type="match status" value="1"/>
</dbReference>
<evidence type="ECO:0000256" key="8">
    <source>
        <dbReference type="ARBA" id="ARBA00022989"/>
    </source>
</evidence>
<dbReference type="InterPro" id="IPR001694">
    <property type="entry name" value="NADH_UbQ_OxRdtase_su1/FPO"/>
</dbReference>
<feature type="transmembrane region" description="Helical" evidence="14">
    <location>
        <begin position="12"/>
        <end position="32"/>
    </location>
</feature>
<reference evidence="15" key="1">
    <citation type="submission" date="2014-02" db="EMBL/GenBank/DDBJ databases">
        <title>The comparative mitochondrial genomes from Braconidae subfamilies and the phylogeny of the Hymenoptera.</title>
        <authorList>
            <person name="Li Q."/>
            <person name="Wei S.J."/>
            <person name="Chen X.X."/>
        </authorList>
    </citation>
    <scope>NUCLEOTIDE SEQUENCE</scope>
</reference>
<evidence type="ECO:0000313" key="15">
    <source>
        <dbReference type="EMBL" id="AHX97854.1"/>
    </source>
</evidence>
<dbReference type="GO" id="GO:0009060">
    <property type="term" value="P:aerobic respiration"/>
    <property type="evidence" value="ECO:0007669"/>
    <property type="project" value="TreeGrafter"/>
</dbReference>
<dbReference type="PANTHER" id="PTHR11432">
    <property type="entry name" value="NADH DEHYDROGENASE SUBUNIT 1"/>
    <property type="match status" value="1"/>
</dbReference>
<feature type="transmembrane region" description="Helical" evidence="14">
    <location>
        <begin position="181"/>
        <end position="200"/>
    </location>
</feature>
<dbReference type="AlphaFoldDB" id="A0A0U1WH45"/>
<evidence type="ECO:0000256" key="1">
    <source>
        <dbReference type="ARBA" id="ARBA00003257"/>
    </source>
</evidence>
<dbReference type="EC" id="7.1.1.2" evidence="13"/>
<dbReference type="GO" id="GO:0008137">
    <property type="term" value="F:NADH dehydrogenase (ubiquinone) activity"/>
    <property type="evidence" value="ECO:0007669"/>
    <property type="project" value="UniProtKB-EC"/>
</dbReference>
<comment type="catalytic activity">
    <reaction evidence="13">
        <text>a ubiquinone + NADH + 5 H(+)(in) = a ubiquinol + NAD(+) + 4 H(+)(out)</text>
        <dbReference type="Rhea" id="RHEA:29091"/>
        <dbReference type="Rhea" id="RHEA-COMP:9565"/>
        <dbReference type="Rhea" id="RHEA-COMP:9566"/>
        <dbReference type="ChEBI" id="CHEBI:15378"/>
        <dbReference type="ChEBI" id="CHEBI:16389"/>
        <dbReference type="ChEBI" id="CHEBI:17976"/>
        <dbReference type="ChEBI" id="CHEBI:57540"/>
        <dbReference type="ChEBI" id="CHEBI:57945"/>
        <dbReference type="EC" id="7.1.1.2"/>
    </reaction>
</comment>
<name>A0A0U1WH45_9HYME</name>
<keyword evidence="7" id="KW-0999">Mitochondrion inner membrane</keyword>
<evidence type="ECO:0000256" key="13">
    <source>
        <dbReference type="RuleBase" id="RU000473"/>
    </source>
</evidence>
<keyword evidence="12" id="KW-0520">NAD</keyword>